<evidence type="ECO:0000256" key="1">
    <source>
        <dbReference type="SAM" id="Coils"/>
    </source>
</evidence>
<feature type="coiled-coil region" evidence="1">
    <location>
        <begin position="194"/>
        <end position="221"/>
    </location>
</feature>
<feature type="region of interest" description="Disordered" evidence="2">
    <location>
        <begin position="271"/>
        <end position="322"/>
    </location>
</feature>
<name>A0A926UP66_9CYAN</name>
<reference evidence="4" key="1">
    <citation type="journal article" date="2015" name="ISME J.">
        <title>Draft Genome Sequence of Streptomyces incarnatus NRRL8089, which Produces the Nucleoside Antibiotic Sinefungin.</title>
        <authorList>
            <person name="Oshima K."/>
            <person name="Hattori M."/>
            <person name="Shimizu H."/>
            <person name="Fukuda K."/>
            <person name="Nemoto M."/>
            <person name="Inagaki K."/>
            <person name="Tamura T."/>
        </authorList>
    </citation>
    <scope>NUCLEOTIDE SEQUENCE</scope>
    <source>
        <strain evidence="4">FACHB-1277</strain>
    </source>
</reference>
<keyword evidence="3" id="KW-0812">Transmembrane</keyword>
<dbReference type="EMBL" id="JACJPY010000002">
    <property type="protein sequence ID" value="MBD2148706.1"/>
    <property type="molecule type" value="Genomic_DNA"/>
</dbReference>
<comment type="caution">
    <text evidence="4">The sequence shown here is derived from an EMBL/GenBank/DDBJ whole genome shotgun (WGS) entry which is preliminary data.</text>
</comment>
<dbReference type="PROSITE" id="PS51257">
    <property type="entry name" value="PROKAR_LIPOPROTEIN"/>
    <property type="match status" value="1"/>
</dbReference>
<keyword evidence="3" id="KW-0472">Membrane</keyword>
<feature type="compositionally biased region" description="Basic and acidic residues" evidence="2">
    <location>
        <begin position="334"/>
        <end position="351"/>
    </location>
</feature>
<protein>
    <recommendedName>
        <fullName evidence="6">Lipoprotein</fullName>
    </recommendedName>
</protein>
<evidence type="ECO:0000256" key="2">
    <source>
        <dbReference type="SAM" id="MobiDB-lite"/>
    </source>
</evidence>
<gene>
    <name evidence="4" type="ORF">H6F44_00975</name>
</gene>
<keyword evidence="3" id="KW-1133">Transmembrane helix</keyword>
<evidence type="ECO:0000313" key="5">
    <source>
        <dbReference type="Proteomes" id="UP000631421"/>
    </source>
</evidence>
<organism evidence="4 5">
    <name type="scientific">Pseudanabaena cinerea FACHB-1277</name>
    <dbReference type="NCBI Taxonomy" id="2949581"/>
    <lineage>
        <taxon>Bacteria</taxon>
        <taxon>Bacillati</taxon>
        <taxon>Cyanobacteriota</taxon>
        <taxon>Cyanophyceae</taxon>
        <taxon>Pseudanabaenales</taxon>
        <taxon>Pseudanabaenaceae</taxon>
        <taxon>Pseudanabaena</taxon>
        <taxon>Pseudanabaena cinerea</taxon>
    </lineage>
</organism>
<evidence type="ECO:0008006" key="6">
    <source>
        <dbReference type="Google" id="ProtNLM"/>
    </source>
</evidence>
<feature type="region of interest" description="Disordered" evidence="2">
    <location>
        <begin position="334"/>
        <end position="374"/>
    </location>
</feature>
<dbReference type="AlphaFoldDB" id="A0A926UP66"/>
<dbReference type="RefSeq" id="WP_190349049.1">
    <property type="nucleotide sequence ID" value="NZ_JACJPY010000002.1"/>
</dbReference>
<accession>A0A926UP66</accession>
<proteinExistence type="predicted"/>
<keyword evidence="1" id="KW-0175">Coiled coil</keyword>
<dbReference type="Proteomes" id="UP000631421">
    <property type="component" value="Unassembled WGS sequence"/>
</dbReference>
<reference evidence="4" key="2">
    <citation type="submission" date="2020-08" db="EMBL/GenBank/DDBJ databases">
        <authorList>
            <person name="Chen M."/>
            <person name="Teng W."/>
            <person name="Zhao L."/>
            <person name="Hu C."/>
            <person name="Zhou Y."/>
            <person name="Han B."/>
            <person name="Song L."/>
            <person name="Shu W."/>
        </authorList>
    </citation>
    <scope>NUCLEOTIDE SEQUENCE</scope>
    <source>
        <strain evidence="4">FACHB-1277</strain>
    </source>
</reference>
<keyword evidence="5" id="KW-1185">Reference proteome</keyword>
<evidence type="ECO:0000256" key="3">
    <source>
        <dbReference type="SAM" id="Phobius"/>
    </source>
</evidence>
<sequence length="514" mass="57974">MGKQMMKYKHYFTRHVILFTQLILLSGCGLLGNNPENVAPKTSNSADNNGNVSTDISQQCLDGLIKGISDYEKKIGKLQSGGSISESSIARQSENLSKDLKAIANLTICSNVNSNSLKEIINDIKGLDNLVSLMSDTVKNKKEIESALGDKVKLEPSEISKSDQETLETKFIKHTNEKISEILGTLNNLVKAPVRLTDNQVKRLEEQVKVLQITVRSLREELGKNANNDSETSQNLNNFKSFANTMILGLTATVALFGYILFKKYNSSSDLSVNKPATKHKQQEKNTSLEPNDVPSLSKKRLGGEHNTSTHNKKTNDQYLGKSKSYLGNIERELKNDRDNSKPSTTDHHNIDLSGNYESDSDDSSNQTKAVSPKYLPAYPVEKMQTKQPLTYDLAIEYYQDGRYELLRPYTEGYYSATSESIMSNRAYWGNPLELEKFPDGLFWIVKTIEPYLVLFPNPTKKIEDNRIRSIEYFFESNFSNVNYRNLIVIAPAYMIIVSGRLVMQQKGQIEFTY</sequence>
<feature type="transmembrane region" description="Helical" evidence="3">
    <location>
        <begin position="242"/>
        <end position="262"/>
    </location>
</feature>
<evidence type="ECO:0000313" key="4">
    <source>
        <dbReference type="EMBL" id="MBD2148706.1"/>
    </source>
</evidence>